<dbReference type="EMBL" id="RCHU02000013">
    <property type="protein sequence ID" value="KAL3573542.1"/>
    <property type="molecule type" value="Genomic_DNA"/>
</dbReference>
<keyword evidence="2" id="KW-1185">Reference proteome</keyword>
<evidence type="ECO:0000313" key="1">
    <source>
        <dbReference type="EMBL" id="KAL3573542.1"/>
    </source>
</evidence>
<accession>A0ACC4B531</accession>
<proteinExistence type="predicted"/>
<organism evidence="1 2">
    <name type="scientific">Populus alba</name>
    <name type="common">White poplar</name>
    <dbReference type="NCBI Taxonomy" id="43335"/>
    <lineage>
        <taxon>Eukaryota</taxon>
        <taxon>Viridiplantae</taxon>
        <taxon>Streptophyta</taxon>
        <taxon>Embryophyta</taxon>
        <taxon>Tracheophyta</taxon>
        <taxon>Spermatophyta</taxon>
        <taxon>Magnoliopsida</taxon>
        <taxon>eudicotyledons</taxon>
        <taxon>Gunneridae</taxon>
        <taxon>Pentapetalae</taxon>
        <taxon>rosids</taxon>
        <taxon>fabids</taxon>
        <taxon>Malpighiales</taxon>
        <taxon>Salicaceae</taxon>
        <taxon>Saliceae</taxon>
        <taxon>Populus</taxon>
    </lineage>
</organism>
<dbReference type="Proteomes" id="UP000309997">
    <property type="component" value="Unassembled WGS sequence"/>
</dbReference>
<protein>
    <submittedName>
        <fullName evidence="1">Uncharacterized protein</fullName>
    </submittedName>
</protein>
<sequence length="208" mass="22819">MATKISNAAMFGLSPENMSSHEHLPLELDSSFLNTSTVIALCVFFALLCACIIIGHLLEENRWANESITALLLGLCAGGVVLLVRKGESSHLLKFSEDLFFLYLLPPIIFNAGYDFFLCPDVNSGWFIEIGLMLRGRIWKIGVKSLSLKDHLAIGAIMSATDSVCTLQVLSQDETPFLYSIVFGEGVVNDATSIVLFNSVQTLDFPQH</sequence>
<name>A0ACC4B531_POPAL</name>
<gene>
    <name evidence="1" type="ORF">D5086_024155</name>
</gene>
<comment type="caution">
    <text evidence="1">The sequence shown here is derived from an EMBL/GenBank/DDBJ whole genome shotgun (WGS) entry which is preliminary data.</text>
</comment>
<evidence type="ECO:0000313" key="2">
    <source>
        <dbReference type="Proteomes" id="UP000309997"/>
    </source>
</evidence>
<reference evidence="1 2" key="1">
    <citation type="journal article" date="2024" name="Plant Biotechnol. J.">
        <title>Genome and CRISPR/Cas9 system of a widespread forest tree (Populus alba) in the world.</title>
        <authorList>
            <person name="Liu Y.J."/>
            <person name="Jiang P.F."/>
            <person name="Han X.M."/>
            <person name="Li X.Y."/>
            <person name="Wang H.M."/>
            <person name="Wang Y.J."/>
            <person name="Wang X.X."/>
            <person name="Zeng Q.Y."/>
        </authorList>
    </citation>
    <scope>NUCLEOTIDE SEQUENCE [LARGE SCALE GENOMIC DNA]</scope>
    <source>
        <strain evidence="2">cv. PAL-ZL1</strain>
    </source>
</reference>